<keyword evidence="2" id="KW-1185">Reference proteome</keyword>
<accession>F9ER24</accession>
<name>F9ER24_9FUSO</name>
<gene>
    <name evidence="1" type="ORF">HMPREF9094_2379</name>
</gene>
<feature type="non-terminal residue" evidence="1">
    <location>
        <position position="1"/>
    </location>
</feature>
<dbReference type="HOGENOM" id="CLU_2837175_0_0_0"/>
<evidence type="ECO:0000313" key="2">
    <source>
        <dbReference type="Proteomes" id="UP000005392"/>
    </source>
</evidence>
<dbReference type="EMBL" id="AFQD01000495">
    <property type="protein sequence ID" value="EGQ78523.1"/>
    <property type="molecule type" value="Genomic_DNA"/>
</dbReference>
<proteinExistence type="predicted"/>
<evidence type="ECO:0000313" key="1">
    <source>
        <dbReference type="EMBL" id="EGQ78523.1"/>
    </source>
</evidence>
<sequence length="65" mass="8181">GKNARCTKKYFQFDEYETTFKKEIIAGTTNFFNYGLYFRGEYYNIKFSWYGFQFCFFWQQQFHQQ</sequence>
<dbReference type="Proteomes" id="UP000005392">
    <property type="component" value="Unassembled WGS sequence"/>
</dbReference>
<organism evidence="1 2">
    <name type="scientific">Fusobacterium animalis ATCC 51191</name>
    <dbReference type="NCBI Taxonomy" id="997347"/>
    <lineage>
        <taxon>Bacteria</taxon>
        <taxon>Fusobacteriati</taxon>
        <taxon>Fusobacteriota</taxon>
        <taxon>Fusobacteriia</taxon>
        <taxon>Fusobacteriales</taxon>
        <taxon>Fusobacteriaceae</taxon>
        <taxon>Fusobacterium</taxon>
    </lineage>
</organism>
<reference evidence="1 2" key="1">
    <citation type="submission" date="2011-05" db="EMBL/GenBank/DDBJ databases">
        <authorList>
            <person name="Muzny D."/>
            <person name="Qin X."/>
            <person name="Deng J."/>
            <person name="Jiang H."/>
            <person name="Liu Y."/>
            <person name="Qu J."/>
            <person name="Song X.-Z."/>
            <person name="Zhang L."/>
            <person name="Thornton R."/>
            <person name="Coyle M."/>
            <person name="Francisco L."/>
            <person name="Jackson L."/>
            <person name="Javaid M."/>
            <person name="Korchina V."/>
            <person name="Kovar C."/>
            <person name="Mata R."/>
            <person name="Mathew T."/>
            <person name="Ngo R."/>
            <person name="Nguyen L."/>
            <person name="Nguyen N."/>
            <person name="Okwuonu G."/>
            <person name="Ongeri F."/>
            <person name="Pham C."/>
            <person name="Simmons D."/>
            <person name="Wilczek-Boney K."/>
            <person name="Hale W."/>
            <person name="Jakkamsetti A."/>
            <person name="Pham P."/>
            <person name="Ruth R."/>
            <person name="San Lucas F."/>
            <person name="Warren J."/>
            <person name="Zhang J."/>
            <person name="Zhao Z."/>
            <person name="Zhou C."/>
            <person name="Zhu D."/>
            <person name="Lee S."/>
            <person name="Bess C."/>
            <person name="Blankenburg K."/>
            <person name="Forbes L."/>
            <person name="Fu Q."/>
            <person name="Gubbala S."/>
            <person name="Hirani K."/>
            <person name="Jayaseelan J.C."/>
            <person name="Lara F."/>
            <person name="Munidasa M."/>
            <person name="Palculict T."/>
            <person name="Patil S."/>
            <person name="Pu L.-L."/>
            <person name="Saada N."/>
            <person name="Tang L."/>
            <person name="Weissenberger G."/>
            <person name="Zhu Y."/>
            <person name="Hemphill L."/>
            <person name="Shang Y."/>
            <person name="Youmans B."/>
            <person name="Ayvaz T."/>
            <person name="Ross M."/>
            <person name="Santibanez J."/>
            <person name="Aqrawi P."/>
            <person name="Gross S."/>
            <person name="Joshi V."/>
            <person name="Fowler G."/>
            <person name="Nazareth L."/>
            <person name="Reid J."/>
            <person name="Worley K."/>
            <person name="Petrosino J."/>
            <person name="Highlander S."/>
            <person name="Gibbs R."/>
        </authorList>
    </citation>
    <scope>NUCLEOTIDE SEQUENCE [LARGE SCALE GENOMIC DNA]</scope>
    <source>
        <strain evidence="1 2">ATCC 51191</strain>
    </source>
</reference>
<protein>
    <submittedName>
        <fullName evidence="1">Xanthine/uracil permease</fullName>
    </submittedName>
</protein>
<comment type="caution">
    <text evidence="1">The sequence shown here is derived from an EMBL/GenBank/DDBJ whole genome shotgun (WGS) entry which is preliminary data.</text>
</comment>
<dbReference type="AlphaFoldDB" id="F9ER24"/>